<dbReference type="InterPro" id="IPR010982">
    <property type="entry name" value="Lambda_DNA-bd_dom_sf"/>
</dbReference>
<accession>A0A0R2N8N4</accession>
<dbReference type="PROSITE" id="PS50932">
    <property type="entry name" value="HTH_LACI_2"/>
    <property type="match status" value="1"/>
</dbReference>
<keyword evidence="2" id="KW-0238">DNA-binding</keyword>
<evidence type="ECO:0000313" key="6">
    <source>
        <dbReference type="Proteomes" id="UP000050920"/>
    </source>
</evidence>
<dbReference type="InterPro" id="IPR001761">
    <property type="entry name" value="Peripla_BP/Lac1_sug-bd_dom"/>
</dbReference>
<dbReference type="GO" id="GO:0000976">
    <property type="term" value="F:transcription cis-regulatory region binding"/>
    <property type="evidence" value="ECO:0007669"/>
    <property type="project" value="TreeGrafter"/>
</dbReference>
<protein>
    <submittedName>
        <fullName evidence="5">Catabolite control protein B</fullName>
    </submittedName>
</protein>
<keyword evidence="3" id="KW-0804">Transcription</keyword>
<keyword evidence="1" id="KW-0805">Transcription regulation</keyword>
<dbReference type="CDD" id="cd01392">
    <property type="entry name" value="HTH_LacI"/>
    <property type="match status" value="1"/>
</dbReference>
<dbReference type="InterPro" id="IPR000843">
    <property type="entry name" value="HTH_LacI"/>
</dbReference>
<sequence length="304" mass="34221">MANIRDVAKLSGHSVSTVSRALNHSGYVSAATRQEILVAVKQLDYHRNDIALALSTGKTHQIGVIIPFVNRPYFQKLTAAITAEAFEQGYQVTLLPTNYQPERERQYLAMLKHHLLDGLIFLSRSLPFSELVDFRDYGPIVCCEDTFDYPLASVFTNRGESFVHAFQLLKQCGFRHIGVTVSRDEHHSQSAKLTLQAYKMVYGPQLDPVLIYRHTCRMTDGIAAGAQRELQQQGHGALVIGQENIPVSFLMDYSTIDHRLTEMGTTAFKLLFQPEIMKQAISSELILRGRLKKIVAQQQAKSRS</sequence>
<dbReference type="RefSeq" id="WP_024626283.1">
    <property type="nucleotide sequence ID" value="NZ_AYGX02000178.1"/>
</dbReference>
<evidence type="ECO:0000256" key="1">
    <source>
        <dbReference type="ARBA" id="ARBA00023015"/>
    </source>
</evidence>
<dbReference type="AlphaFoldDB" id="A0A0R2N8N4"/>
<dbReference type="PANTHER" id="PTHR30146">
    <property type="entry name" value="LACI-RELATED TRANSCRIPTIONAL REPRESSOR"/>
    <property type="match status" value="1"/>
</dbReference>
<dbReference type="Proteomes" id="UP000050920">
    <property type="component" value="Unassembled WGS sequence"/>
</dbReference>
<name>A0A0R2N8N4_9LACO</name>
<comment type="caution">
    <text evidence="5">The sequence shown here is derived from an EMBL/GenBank/DDBJ whole genome shotgun (WGS) entry which is preliminary data.</text>
</comment>
<dbReference type="GO" id="GO:0003700">
    <property type="term" value="F:DNA-binding transcription factor activity"/>
    <property type="evidence" value="ECO:0007669"/>
    <property type="project" value="TreeGrafter"/>
</dbReference>
<evidence type="ECO:0000256" key="2">
    <source>
        <dbReference type="ARBA" id="ARBA00023125"/>
    </source>
</evidence>
<dbReference type="SUPFAM" id="SSF47413">
    <property type="entry name" value="lambda repressor-like DNA-binding domains"/>
    <property type="match status" value="1"/>
</dbReference>
<organism evidence="5 6">
    <name type="scientific">Lactiplantibacillus fabifermentans DSM 21115</name>
    <dbReference type="NCBI Taxonomy" id="1413187"/>
    <lineage>
        <taxon>Bacteria</taxon>
        <taxon>Bacillati</taxon>
        <taxon>Bacillota</taxon>
        <taxon>Bacilli</taxon>
        <taxon>Lactobacillales</taxon>
        <taxon>Lactobacillaceae</taxon>
        <taxon>Lactiplantibacillus</taxon>
    </lineage>
</organism>
<evidence type="ECO:0000259" key="4">
    <source>
        <dbReference type="PROSITE" id="PS50932"/>
    </source>
</evidence>
<dbReference type="Gene3D" id="3.40.50.2300">
    <property type="match status" value="2"/>
</dbReference>
<feature type="domain" description="HTH lacI-type" evidence="4">
    <location>
        <begin position="2"/>
        <end position="56"/>
    </location>
</feature>
<keyword evidence="6" id="KW-1185">Reference proteome</keyword>
<dbReference type="Pfam" id="PF00532">
    <property type="entry name" value="Peripla_BP_1"/>
    <property type="match status" value="1"/>
</dbReference>
<dbReference type="Pfam" id="PF00356">
    <property type="entry name" value="LacI"/>
    <property type="match status" value="1"/>
</dbReference>
<dbReference type="PANTHER" id="PTHR30146:SF105">
    <property type="entry name" value="CATABOLITE CONTROL PROTEIN B"/>
    <property type="match status" value="1"/>
</dbReference>
<evidence type="ECO:0000313" key="5">
    <source>
        <dbReference type="EMBL" id="KRO22191.1"/>
    </source>
</evidence>
<dbReference type="SMART" id="SM00354">
    <property type="entry name" value="HTH_LACI"/>
    <property type="match status" value="1"/>
</dbReference>
<reference evidence="5 6" key="1">
    <citation type="journal article" date="2015" name="Genome Announc.">
        <title>Expanding the biotechnology potential of lactobacilli through comparative genomics of 213 strains and associated genera.</title>
        <authorList>
            <person name="Sun Z."/>
            <person name="Harris H.M."/>
            <person name="McCann A."/>
            <person name="Guo C."/>
            <person name="Argimon S."/>
            <person name="Zhang W."/>
            <person name="Yang X."/>
            <person name="Jeffery I.B."/>
            <person name="Cooney J.C."/>
            <person name="Kagawa T.F."/>
            <person name="Liu W."/>
            <person name="Song Y."/>
            <person name="Salvetti E."/>
            <person name="Wrobel A."/>
            <person name="Rasinkangas P."/>
            <person name="Parkhill J."/>
            <person name="Rea M.C."/>
            <person name="O'Sullivan O."/>
            <person name="Ritari J."/>
            <person name="Douillard F.P."/>
            <person name="Paul Ross R."/>
            <person name="Yang R."/>
            <person name="Briner A.E."/>
            <person name="Felis G.E."/>
            <person name="de Vos W.M."/>
            <person name="Barrangou R."/>
            <person name="Klaenhammer T.R."/>
            <person name="Caufield P.W."/>
            <person name="Cui Y."/>
            <person name="Zhang H."/>
            <person name="O'Toole P.W."/>
        </authorList>
    </citation>
    <scope>NUCLEOTIDE SEQUENCE [LARGE SCALE GENOMIC DNA]</scope>
    <source>
        <strain evidence="5 6">DSM 21115</strain>
    </source>
</reference>
<dbReference type="SUPFAM" id="SSF53822">
    <property type="entry name" value="Periplasmic binding protein-like I"/>
    <property type="match status" value="1"/>
</dbReference>
<dbReference type="Gene3D" id="1.10.260.40">
    <property type="entry name" value="lambda repressor-like DNA-binding domains"/>
    <property type="match status" value="1"/>
</dbReference>
<proteinExistence type="predicted"/>
<gene>
    <name evidence="5" type="ORF">DY78_GL002259</name>
</gene>
<dbReference type="EMBL" id="AYGX02000178">
    <property type="protein sequence ID" value="KRO22191.1"/>
    <property type="molecule type" value="Genomic_DNA"/>
</dbReference>
<dbReference type="InterPro" id="IPR028082">
    <property type="entry name" value="Peripla_BP_I"/>
</dbReference>
<evidence type="ECO:0000256" key="3">
    <source>
        <dbReference type="ARBA" id="ARBA00023163"/>
    </source>
</evidence>